<keyword evidence="3" id="KW-1185">Reference proteome</keyword>
<feature type="compositionally biased region" description="Basic and acidic residues" evidence="1">
    <location>
        <begin position="1"/>
        <end position="14"/>
    </location>
</feature>
<organism evidence="2 3">
    <name type="scientific">Sphingobacterium suaedae</name>
    <dbReference type="NCBI Taxonomy" id="1686402"/>
    <lineage>
        <taxon>Bacteria</taxon>
        <taxon>Pseudomonadati</taxon>
        <taxon>Bacteroidota</taxon>
        <taxon>Sphingobacteriia</taxon>
        <taxon>Sphingobacteriales</taxon>
        <taxon>Sphingobacteriaceae</taxon>
        <taxon>Sphingobacterium</taxon>
    </lineage>
</organism>
<feature type="compositionally biased region" description="Basic and acidic residues" evidence="1">
    <location>
        <begin position="28"/>
        <end position="42"/>
    </location>
</feature>
<proteinExistence type="predicted"/>
<gene>
    <name evidence="2" type="ORF">ACFSR5_08805</name>
</gene>
<reference evidence="3" key="1">
    <citation type="journal article" date="2019" name="Int. J. Syst. Evol. Microbiol.">
        <title>The Global Catalogue of Microorganisms (GCM) 10K type strain sequencing project: providing services to taxonomists for standard genome sequencing and annotation.</title>
        <authorList>
            <consortium name="The Broad Institute Genomics Platform"/>
            <consortium name="The Broad Institute Genome Sequencing Center for Infectious Disease"/>
            <person name="Wu L."/>
            <person name="Ma J."/>
        </authorList>
    </citation>
    <scope>NUCLEOTIDE SEQUENCE [LARGE SCALE GENOMIC DNA]</scope>
    <source>
        <strain evidence="3">KCTC 42662</strain>
    </source>
</reference>
<feature type="region of interest" description="Disordered" evidence="1">
    <location>
        <begin position="1"/>
        <end position="105"/>
    </location>
</feature>
<feature type="compositionally biased region" description="Polar residues" evidence="1">
    <location>
        <begin position="17"/>
        <end position="27"/>
    </location>
</feature>
<evidence type="ECO:0000313" key="3">
    <source>
        <dbReference type="Proteomes" id="UP001597545"/>
    </source>
</evidence>
<dbReference type="Proteomes" id="UP001597545">
    <property type="component" value="Unassembled WGS sequence"/>
</dbReference>
<dbReference type="EMBL" id="JBHULR010000003">
    <property type="protein sequence ID" value="MFD2547742.1"/>
    <property type="molecule type" value="Genomic_DNA"/>
</dbReference>
<comment type="caution">
    <text evidence="2">The sequence shown here is derived from an EMBL/GenBank/DDBJ whole genome shotgun (WGS) entry which is preliminary data.</text>
</comment>
<evidence type="ECO:0000313" key="2">
    <source>
        <dbReference type="EMBL" id="MFD2547742.1"/>
    </source>
</evidence>
<protein>
    <submittedName>
        <fullName evidence="2">Uncharacterized protein</fullName>
    </submittedName>
</protein>
<dbReference type="RefSeq" id="WP_380902787.1">
    <property type="nucleotide sequence ID" value="NZ_JBHUEG010000007.1"/>
</dbReference>
<feature type="compositionally biased region" description="Polar residues" evidence="1">
    <location>
        <begin position="75"/>
        <end position="84"/>
    </location>
</feature>
<name>A0ABW5KFF5_9SPHI</name>
<evidence type="ECO:0000256" key="1">
    <source>
        <dbReference type="SAM" id="MobiDB-lite"/>
    </source>
</evidence>
<accession>A0ABW5KFF5</accession>
<sequence length="356" mass="39758">MGLFDFFKKKKEDNVASPDSSQATNAVDRTEQQNIETRDELLKATQENDSGYTAEKPTENSGVSDSVPSLEIDAASSTPGTLMETQKEDTEAFSSKGLPTPDKKQDFDEVKGALIDRPTLTENAEYLGNLEHTAIIDQLLRIPREERGEEWIVNFLSHVVTASFVCGEPQVIQGPDNFPYFQLFVPEPNTPFQCYVIEHMISDFLLENGIGIALEPKDGQVEWVLTYGDLLHYAAHKTFAIPADHPFGKSKEGDEVIQEDEQVLVGAPSAYVLPDQARHVIKNFLEAQGVKEPKVCLIDRNVTGKGQDLVFNLVPWQFENQAHYRAVMQALGWFLPGYYSYIGAQEDAFAGHFLPL</sequence>